<dbReference type="SMART" id="SM00256">
    <property type="entry name" value="FBOX"/>
    <property type="match status" value="1"/>
</dbReference>
<proteinExistence type="predicted"/>
<dbReference type="Pfam" id="PF08268">
    <property type="entry name" value="FBA_3"/>
    <property type="match status" value="1"/>
</dbReference>
<protein>
    <submittedName>
        <fullName evidence="1">Uncharacterized protein</fullName>
    </submittedName>
</protein>
<organism evidence="1">
    <name type="scientific">Aegilops tauschii</name>
    <name type="common">Tausch's goatgrass</name>
    <name type="synonym">Aegilops squarrosa</name>
    <dbReference type="NCBI Taxonomy" id="37682"/>
    <lineage>
        <taxon>Eukaryota</taxon>
        <taxon>Viridiplantae</taxon>
        <taxon>Streptophyta</taxon>
        <taxon>Embryophyta</taxon>
        <taxon>Tracheophyta</taxon>
        <taxon>Spermatophyta</taxon>
        <taxon>Magnoliopsida</taxon>
        <taxon>Liliopsida</taxon>
        <taxon>Poales</taxon>
        <taxon>Poaceae</taxon>
        <taxon>BOP clade</taxon>
        <taxon>Pooideae</taxon>
        <taxon>Triticodae</taxon>
        <taxon>Triticeae</taxon>
        <taxon>Triticinae</taxon>
        <taxon>Aegilops</taxon>
    </lineage>
</organism>
<dbReference type="EnsemblPlants" id="EMT23808">
    <property type="protein sequence ID" value="EMT23808"/>
    <property type="gene ID" value="F775_18805"/>
</dbReference>
<reference evidence="1" key="1">
    <citation type="submission" date="2015-06" db="UniProtKB">
        <authorList>
            <consortium name="EnsemblPlants"/>
        </authorList>
    </citation>
    <scope>IDENTIFICATION</scope>
</reference>
<sequence>MSASTDRSPPWEEGRASVRIRFCSSAPSGTAAERLTDDLIVEILSRVPAKSLCRFKCVSNHWLSLIHHPDHRKKLPQTLAGFFYTSNDVERLPISAHHLANVSGRSCPAIDTSFAFLPSHRQVDLLNCCGGLLLCRWHSVRGDECRYIMCNPAREEWVMLPESSNAGMRGTVGLGFDPAVSSHFHVFVLLVLTNHDSDFGCFLTRVDVYSSETRRWIHKEKKWNDNRFLVGSQQHCTSFLNGSMHFYAYCMTTSYCVVVVDMEGEIWTRFRIPGDLDHGFLQQSQGCLHYSSFQKDRDEVVRLVVYVLEDNDKKEWMLKHSIETSHISGWPPIDHRCIAIHLEGDLIFFTVGWATKFMCYNMNSQQVKVISNLEYGELPYLPYVPFYAELQSLHRNVNR</sequence>
<dbReference type="AlphaFoldDB" id="M8BPT8"/>
<accession>M8BPT8</accession>
<dbReference type="Gene3D" id="1.20.1280.50">
    <property type="match status" value="1"/>
</dbReference>
<dbReference type="InterPro" id="IPR013187">
    <property type="entry name" value="F-box-assoc_dom_typ3"/>
</dbReference>
<dbReference type="CDD" id="cd22157">
    <property type="entry name" value="F-box_AtFBW1-like"/>
    <property type="match status" value="1"/>
</dbReference>
<name>M8BPT8_AEGTA</name>
<dbReference type="InterPro" id="IPR001810">
    <property type="entry name" value="F-box_dom"/>
</dbReference>
<dbReference type="SUPFAM" id="SSF81383">
    <property type="entry name" value="F-box domain"/>
    <property type="match status" value="1"/>
</dbReference>
<dbReference type="PANTHER" id="PTHR35546:SF50">
    <property type="entry name" value="F-BOX DOMAIN-CONTAINING PROTEIN"/>
    <property type="match status" value="1"/>
</dbReference>
<dbReference type="InterPro" id="IPR036047">
    <property type="entry name" value="F-box-like_dom_sf"/>
</dbReference>
<dbReference type="Pfam" id="PF00646">
    <property type="entry name" value="F-box"/>
    <property type="match status" value="1"/>
</dbReference>
<dbReference type="InterPro" id="IPR055290">
    <property type="entry name" value="At3g26010-like"/>
</dbReference>
<dbReference type="PANTHER" id="PTHR35546">
    <property type="entry name" value="F-BOX PROTEIN INTERACTION DOMAIN PROTEIN-RELATED"/>
    <property type="match status" value="1"/>
</dbReference>
<evidence type="ECO:0000313" key="1">
    <source>
        <dbReference type="EnsemblPlants" id="EMT23808"/>
    </source>
</evidence>